<dbReference type="SUPFAM" id="SSF55729">
    <property type="entry name" value="Acyl-CoA N-acyltransferases (Nat)"/>
    <property type="match status" value="1"/>
</dbReference>
<dbReference type="GO" id="GO:0016746">
    <property type="term" value="F:acyltransferase activity"/>
    <property type="evidence" value="ECO:0007669"/>
    <property type="project" value="UniProtKB-KW"/>
</dbReference>
<dbReference type="EC" id="2.3.1.-" evidence="5"/>
<evidence type="ECO:0000256" key="1">
    <source>
        <dbReference type="ARBA" id="ARBA00022679"/>
    </source>
</evidence>
<keyword evidence="1 5" id="KW-0808">Transferase</keyword>
<keyword evidence="6" id="KW-1185">Reference proteome</keyword>
<name>A0ABZ0Q7S3_9VIBR</name>
<sequence>METISTSSQVYECDGEIVLRTADIADAELICNYFIDNRTFLTPWEPARDEQFYTHYGWYQRLTKLRELHRMGMGYYLLITEAESGKMLGTISFSNLVRFPMYSCTVGYSLAESAQGNGTMSRALKMACDYMFRIHNMHRIRACYMPHNSRSEAVLMRLGFNYEGMAKAYLLINGEWADHKMVALINPDWRG</sequence>
<evidence type="ECO:0000259" key="4">
    <source>
        <dbReference type="PROSITE" id="PS51186"/>
    </source>
</evidence>
<evidence type="ECO:0000256" key="3">
    <source>
        <dbReference type="ARBA" id="ARBA00038502"/>
    </source>
</evidence>
<proteinExistence type="inferred from homology"/>
<dbReference type="PANTHER" id="PTHR43792:SF8">
    <property type="entry name" value="[RIBOSOMAL PROTEIN US5]-ALANINE N-ACETYLTRANSFERASE"/>
    <property type="match status" value="1"/>
</dbReference>
<dbReference type="InterPro" id="IPR016181">
    <property type="entry name" value="Acyl_CoA_acyltransferase"/>
</dbReference>
<accession>A0ABZ0Q7S3</accession>
<evidence type="ECO:0000256" key="2">
    <source>
        <dbReference type="ARBA" id="ARBA00023315"/>
    </source>
</evidence>
<reference evidence="5 6" key="1">
    <citation type="submission" date="2023-11" db="EMBL/GenBank/DDBJ databases">
        <title>Plant-associative lifestyle of Vibrio porteresiae and its evolutionary dynamics.</title>
        <authorList>
            <person name="Rameshkumar N."/>
            <person name="Kirti K."/>
        </authorList>
    </citation>
    <scope>NUCLEOTIDE SEQUENCE [LARGE SCALE GENOMIC DNA]</scope>
    <source>
        <strain evidence="5 6">MSSRF30</strain>
    </source>
</reference>
<evidence type="ECO:0000313" key="6">
    <source>
        <dbReference type="Proteomes" id="UP001304071"/>
    </source>
</evidence>
<dbReference type="PROSITE" id="PS51186">
    <property type="entry name" value="GNAT"/>
    <property type="match status" value="1"/>
</dbReference>
<feature type="domain" description="N-acetyltransferase" evidence="4">
    <location>
        <begin position="17"/>
        <end position="183"/>
    </location>
</feature>
<organism evidence="5 6">
    <name type="scientific">Vibrio porteresiae DSM 19223</name>
    <dbReference type="NCBI Taxonomy" id="1123496"/>
    <lineage>
        <taxon>Bacteria</taxon>
        <taxon>Pseudomonadati</taxon>
        <taxon>Pseudomonadota</taxon>
        <taxon>Gammaproteobacteria</taxon>
        <taxon>Vibrionales</taxon>
        <taxon>Vibrionaceae</taxon>
        <taxon>Vibrio</taxon>
    </lineage>
</organism>
<protein>
    <submittedName>
        <fullName evidence="5">GNAT family N-acetyltransferase</fullName>
        <ecNumber evidence="5">2.3.1.-</ecNumber>
    </submittedName>
</protein>
<evidence type="ECO:0000313" key="5">
    <source>
        <dbReference type="EMBL" id="WPC72479.1"/>
    </source>
</evidence>
<dbReference type="InterPro" id="IPR000182">
    <property type="entry name" value="GNAT_dom"/>
</dbReference>
<dbReference type="RefSeq" id="WP_261896073.1">
    <property type="nucleotide sequence ID" value="NZ_AP024895.1"/>
</dbReference>
<dbReference type="Pfam" id="PF13302">
    <property type="entry name" value="Acetyltransf_3"/>
    <property type="match status" value="1"/>
</dbReference>
<keyword evidence="2 5" id="KW-0012">Acyltransferase</keyword>
<dbReference type="PANTHER" id="PTHR43792">
    <property type="entry name" value="GNAT FAMILY, PUTATIVE (AFU_ORTHOLOGUE AFUA_3G00765)-RELATED-RELATED"/>
    <property type="match status" value="1"/>
</dbReference>
<gene>
    <name evidence="5" type="ORF">R8Z52_10050</name>
</gene>
<comment type="similarity">
    <text evidence="3">Belongs to the acetyltransferase family. RimJ subfamily.</text>
</comment>
<dbReference type="Proteomes" id="UP001304071">
    <property type="component" value="Chromosome 1"/>
</dbReference>
<dbReference type="Gene3D" id="3.40.630.30">
    <property type="match status" value="1"/>
</dbReference>
<dbReference type="InterPro" id="IPR051531">
    <property type="entry name" value="N-acetyltransferase"/>
</dbReference>
<dbReference type="EMBL" id="CP138203">
    <property type="protein sequence ID" value="WPC72479.1"/>
    <property type="molecule type" value="Genomic_DNA"/>
</dbReference>